<dbReference type="Proteomes" id="UP001139981">
    <property type="component" value="Unassembled WGS sequence"/>
</dbReference>
<organism evidence="1 2">
    <name type="scientific">Coemansia aciculifera</name>
    <dbReference type="NCBI Taxonomy" id="417176"/>
    <lineage>
        <taxon>Eukaryota</taxon>
        <taxon>Fungi</taxon>
        <taxon>Fungi incertae sedis</taxon>
        <taxon>Zoopagomycota</taxon>
        <taxon>Kickxellomycotina</taxon>
        <taxon>Kickxellomycetes</taxon>
        <taxon>Kickxellales</taxon>
        <taxon>Kickxellaceae</taxon>
        <taxon>Coemansia</taxon>
    </lineage>
</organism>
<reference evidence="1" key="1">
    <citation type="submission" date="2022-07" db="EMBL/GenBank/DDBJ databases">
        <title>Phylogenomic reconstructions and comparative analyses of Kickxellomycotina fungi.</title>
        <authorList>
            <person name="Reynolds N.K."/>
            <person name="Stajich J.E."/>
            <person name="Barry K."/>
            <person name="Grigoriev I.V."/>
            <person name="Crous P."/>
            <person name="Smith M.E."/>
        </authorList>
    </citation>
    <scope>NUCLEOTIDE SEQUENCE</scope>
    <source>
        <strain evidence="1">CBS 190363</strain>
    </source>
</reference>
<name>A0ACC1LY19_9FUNG</name>
<evidence type="ECO:0000313" key="2">
    <source>
        <dbReference type="Proteomes" id="UP001139981"/>
    </source>
</evidence>
<comment type="caution">
    <text evidence="1">The sequence shown here is derived from an EMBL/GenBank/DDBJ whole genome shotgun (WGS) entry which is preliminary data.</text>
</comment>
<dbReference type="EMBL" id="JANBVB010002038">
    <property type="protein sequence ID" value="KAJ2888415.1"/>
    <property type="molecule type" value="Genomic_DNA"/>
</dbReference>
<feature type="non-terminal residue" evidence="1">
    <location>
        <position position="193"/>
    </location>
</feature>
<keyword evidence="2" id="KW-1185">Reference proteome</keyword>
<gene>
    <name evidence="1" type="ORF">IWW38_004942</name>
</gene>
<protein>
    <submittedName>
        <fullName evidence="1">Uncharacterized protein</fullName>
    </submittedName>
</protein>
<proteinExistence type="predicted"/>
<sequence>MRSVRAIVILALLGTFVSVPRAAGLSEQAAPALSRDTFDVFHALVPNELVQRGEIRVLENKTAVYQPIDAKSSPKIAYADKQDLDVGLYYTVMLRSQNSGVQHVLSVKRCRLNGAKKVDEAFVLHETEDGSLFRVDYDAGKSANCLKSPLADLPLFATKALVKSRVHGPTPELAVSANIDASTGKETQPEPQK</sequence>
<accession>A0ACC1LY19</accession>
<evidence type="ECO:0000313" key="1">
    <source>
        <dbReference type="EMBL" id="KAJ2888415.1"/>
    </source>
</evidence>